<evidence type="ECO:0000256" key="1">
    <source>
        <dbReference type="SAM" id="MobiDB-lite"/>
    </source>
</evidence>
<comment type="caution">
    <text evidence="3">The sequence shown here is derived from an EMBL/GenBank/DDBJ whole genome shotgun (WGS) entry which is preliminary data.</text>
</comment>
<name>A0AAD7CV60_MYCRO</name>
<sequence>MPPPQFKAIIEYTAFAASTAKEIATSAGVPFLGSIASLTLGILNAVETVRTNKEQCFQLVDEIHTMLCAIIGIYSISVDNGGLSPALLRDIGNFVETLQRIYSAVKSQQAMGKIKQLFKQPEMVSRLSSCQAELQQSLENFQIQTGIRTTIETSRVQRDAKQQHEELIALITAHPDLTNSEGSSSGTRTTISHSGQSTLSLTILPGRPKIFHGRESELRDVIGILTQDTPARIAILGPGGMGKTALATTVLHHPDIITKYTERHFISCHATATCQALIALLADHLGVEHGSHLARRIARFLECAPPMLLVLDNFETPWESETRADVEEVLAMVTKPAHVALVLTMRGAERPAKVKWTRPFLLPLRPLEDTPALRTFIDIAGEDQEESLIREVLELTGNLPLAVSLMASVVSHEGCEKTLSRWNAEKTRVLSDGYDKGSSLEISLMVSLTSSRMTPEAQSLLSLLSILPDGLSQSEILHSKLPIPNVLTCKSTLIKTSLAYVDNSEKLRVLVPVAEYVREVHPPSSALKAALRQHYHEILDLWRMINPAHYRDIVVRLLENFNNVQGVLSDALSAGCLDYRQTLYSALVFDKFFGVGQLIGSFDPYLPEWETDPVYGRYLVQRVAMATPQKDREVQAEITRGHSYFEHASPWAKVEWYKALGRYYSKLDQPAAVHWFRQAISAGSAGEPRPELVADSMCCLAEVLNDMGKHAAGRICALEARKYAQDLGSVVKKSHAMTMEATCCISAGDLPHAGHLLNQGKKLLMLCGLQQSFPYSCVERVQAQVALLQTDYAAARLLNSRVGQAAGGWIAATARLTIALIDIQMGGGAGPIRAEIEHCQVLFEGPLAFPSGVMACDATLVELELREGNLHGVMAKLEAYLVASRTKDTEVEIFCLERLADIRLGLDDIDPTLKWAIIFLASALSSQNRLAGMTALRCLGEIFSVQEENDNALSLFEVARAGFGAMGVYRSHADCLRGMAEVHEKRGDFATARELWAQARPLYERCQQTRDIERLDAKVRDIEESLIASGHTLATLAQLHAPVKAPPFPSNENERSRETIGDDRKYSDLVGL</sequence>
<dbReference type="Gene3D" id="1.20.930.20">
    <property type="entry name" value="Adaptor protein Cbl, N-terminal domain"/>
    <property type="match status" value="1"/>
</dbReference>
<dbReference type="AlphaFoldDB" id="A0AAD7CV60"/>
<dbReference type="Pfam" id="PF00931">
    <property type="entry name" value="NB-ARC"/>
    <property type="match status" value="1"/>
</dbReference>
<accession>A0AAD7CV60</accession>
<dbReference type="InterPro" id="IPR027417">
    <property type="entry name" value="P-loop_NTPase"/>
</dbReference>
<dbReference type="SUPFAM" id="SSF52540">
    <property type="entry name" value="P-loop containing nucleoside triphosphate hydrolases"/>
    <property type="match status" value="1"/>
</dbReference>
<feature type="region of interest" description="Disordered" evidence="1">
    <location>
        <begin position="1043"/>
        <end position="1072"/>
    </location>
</feature>
<feature type="compositionally biased region" description="Basic and acidic residues" evidence="1">
    <location>
        <begin position="1052"/>
        <end position="1072"/>
    </location>
</feature>
<dbReference type="PANTHER" id="PTHR47691">
    <property type="entry name" value="REGULATOR-RELATED"/>
    <property type="match status" value="1"/>
</dbReference>
<dbReference type="EMBL" id="JARKIE010000228">
    <property type="protein sequence ID" value="KAJ7664084.1"/>
    <property type="molecule type" value="Genomic_DNA"/>
</dbReference>
<feature type="domain" description="NB-ARC" evidence="2">
    <location>
        <begin position="215"/>
        <end position="323"/>
    </location>
</feature>
<evidence type="ECO:0000259" key="2">
    <source>
        <dbReference type="Pfam" id="PF00931"/>
    </source>
</evidence>
<dbReference type="InterPro" id="IPR059179">
    <property type="entry name" value="MLKL-like_MCAfunc"/>
</dbReference>
<dbReference type="InterPro" id="IPR036537">
    <property type="entry name" value="Adaptor_Cbl_N_dom_sf"/>
</dbReference>
<evidence type="ECO:0000313" key="4">
    <source>
        <dbReference type="Proteomes" id="UP001221757"/>
    </source>
</evidence>
<protein>
    <recommendedName>
        <fullName evidence="2">NB-ARC domain-containing protein</fullName>
    </recommendedName>
</protein>
<dbReference type="InterPro" id="IPR002182">
    <property type="entry name" value="NB-ARC"/>
</dbReference>
<organism evidence="3 4">
    <name type="scientific">Mycena rosella</name>
    <name type="common">Pink bonnet</name>
    <name type="synonym">Agaricus rosellus</name>
    <dbReference type="NCBI Taxonomy" id="1033263"/>
    <lineage>
        <taxon>Eukaryota</taxon>
        <taxon>Fungi</taxon>
        <taxon>Dikarya</taxon>
        <taxon>Basidiomycota</taxon>
        <taxon>Agaricomycotina</taxon>
        <taxon>Agaricomycetes</taxon>
        <taxon>Agaricomycetidae</taxon>
        <taxon>Agaricales</taxon>
        <taxon>Marasmiineae</taxon>
        <taxon>Mycenaceae</taxon>
        <taxon>Mycena</taxon>
    </lineage>
</organism>
<dbReference type="Gene3D" id="3.40.50.300">
    <property type="entry name" value="P-loop containing nucleotide triphosphate hydrolases"/>
    <property type="match status" value="1"/>
</dbReference>
<evidence type="ECO:0000313" key="3">
    <source>
        <dbReference type="EMBL" id="KAJ7664084.1"/>
    </source>
</evidence>
<reference evidence="3" key="1">
    <citation type="submission" date="2023-03" db="EMBL/GenBank/DDBJ databases">
        <title>Massive genome expansion in bonnet fungi (Mycena s.s.) driven by repeated elements and novel gene families across ecological guilds.</title>
        <authorList>
            <consortium name="Lawrence Berkeley National Laboratory"/>
            <person name="Harder C.B."/>
            <person name="Miyauchi S."/>
            <person name="Viragh M."/>
            <person name="Kuo A."/>
            <person name="Thoen E."/>
            <person name="Andreopoulos B."/>
            <person name="Lu D."/>
            <person name="Skrede I."/>
            <person name="Drula E."/>
            <person name="Henrissat B."/>
            <person name="Morin E."/>
            <person name="Kohler A."/>
            <person name="Barry K."/>
            <person name="LaButti K."/>
            <person name="Morin E."/>
            <person name="Salamov A."/>
            <person name="Lipzen A."/>
            <person name="Mereny Z."/>
            <person name="Hegedus B."/>
            <person name="Baldrian P."/>
            <person name="Stursova M."/>
            <person name="Weitz H."/>
            <person name="Taylor A."/>
            <person name="Grigoriev I.V."/>
            <person name="Nagy L.G."/>
            <person name="Martin F."/>
            <person name="Kauserud H."/>
        </authorList>
    </citation>
    <scope>NUCLEOTIDE SEQUENCE</scope>
    <source>
        <strain evidence="3">CBHHK067</strain>
    </source>
</reference>
<proteinExistence type="predicted"/>
<dbReference type="Gene3D" id="1.25.40.10">
    <property type="entry name" value="Tetratricopeptide repeat domain"/>
    <property type="match status" value="1"/>
</dbReference>
<gene>
    <name evidence="3" type="ORF">B0H17DRAFT_1211499</name>
</gene>
<dbReference type="PANTHER" id="PTHR47691:SF3">
    <property type="entry name" value="HTH-TYPE TRANSCRIPTIONAL REGULATOR RV0890C-RELATED"/>
    <property type="match status" value="1"/>
</dbReference>
<dbReference type="Proteomes" id="UP001221757">
    <property type="component" value="Unassembled WGS sequence"/>
</dbReference>
<dbReference type="GO" id="GO:0043531">
    <property type="term" value="F:ADP binding"/>
    <property type="evidence" value="ECO:0007669"/>
    <property type="project" value="InterPro"/>
</dbReference>
<dbReference type="SUPFAM" id="SSF48452">
    <property type="entry name" value="TPR-like"/>
    <property type="match status" value="1"/>
</dbReference>
<dbReference type="CDD" id="cd21037">
    <property type="entry name" value="MLKL_NTD"/>
    <property type="match status" value="1"/>
</dbReference>
<dbReference type="InterPro" id="IPR011990">
    <property type="entry name" value="TPR-like_helical_dom_sf"/>
</dbReference>
<dbReference type="GO" id="GO:0007166">
    <property type="term" value="P:cell surface receptor signaling pathway"/>
    <property type="evidence" value="ECO:0007669"/>
    <property type="project" value="InterPro"/>
</dbReference>
<keyword evidence="4" id="KW-1185">Reference proteome</keyword>